<dbReference type="PANTHER" id="PTHR43046">
    <property type="entry name" value="GDP-MANNOSE MANNOSYL HYDROLASE"/>
    <property type="match status" value="1"/>
</dbReference>
<evidence type="ECO:0000313" key="6">
    <source>
        <dbReference type="Proteomes" id="UP000809829"/>
    </source>
</evidence>
<evidence type="ECO:0000256" key="1">
    <source>
        <dbReference type="ARBA" id="ARBA00001946"/>
    </source>
</evidence>
<dbReference type="Proteomes" id="UP000809829">
    <property type="component" value="Unassembled WGS sequence"/>
</dbReference>
<comment type="similarity">
    <text evidence="3">Belongs to the Nudix hydrolase family.</text>
</comment>
<keyword evidence="6" id="KW-1185">Reference proteome</keyword>
<dbReference type="EMBL" id="JAFBFC010000007">
    <property type="protein sequence ID" value="MBM7704616.1"/>
    <property type="molecule type" value="Genomic_DNA"/>
</dbReference>
<gene>
    <name evidence="5" type="ORF">JOC83_003473</name>
</gene>
<reference evidence="5 6" key="1">
    <citation type="submission" date="2021-01" db="EMBL/GenBank/DDBJ databases">
        <title>Genomic Encyclopedia of Type Strains, Phase IV (KMG-IV): sequencing the most valuable type-strain genomes for metagenomic binning, comparative biology and taxonomic classification.</title>
        <authorList>
            <person name="Goeker M."/>
        </authorList>
    </citation>
    <scope>NUCLEOTIDE SEQUENCE [LARGE SCALE GENOMIC DNA]</scope>
    <source>
        <strain evidence="5 6">DSM 104297</strain>
    </source>
</reference>
<keyword evidence="2 3" id="KW-0378">Hydrolase</keyword>
<proteinExistence type="inferred from homology"/>
<dbReference type="InterPro" id="IPR020084">
    <property type="entry name" value="NUDIX_hydrolase_CS"/>
</dbReference>
<dbReference type="PROSITE" id="PS51462">
    <property type="entry name" value="NUDIX"/>
    <property type="match status" value="1"/>
</dbReference>
<dbReference type="InterPro" id="IPR020476">
    <property type="entry name" value="Nudix_hydrolase"/>
</dbReference>
<dbReference type="PRINTS" id="PR00502">
    <property type="entry name" value="NUDIXFAMILY"/>
</dbReference>
<dbReference type="SUPFAM" id="SSF55811">
    <property type="entry name" value="Nudix"/>
    <property type="match status" value="1"/>
</dbReference>
<protein>
    <submittedName>
        <fullName evidence="5">ADP-ribose pyrophosphatase YjhB (NUDIX family)</fullName>
    </submittedName>
</protein>
<accession>A0ABS2QYR8</accession>
<dbReference type="InterPro" id="IPR015797">
    <property type="entry name" value="NUDIX_hydrolase-like_dom_sf"/>
</dbReference>
<evidence type="ECO:0000256" key="3">
    <source>
        <dbReference type="RuleBase" id="RU003476"/>
    </source>
</evidence>
<dbReference type="PANTHER" id="PTHR43046:SF14">
    <property type="entry name" value="MUTT_NUDIX FAMILY PROTEIN"/>
    <property type="match status" value="1"/>
</dbReference>
<evidence type="ECO:0000256" key="2">
    <source>
        <dbReference type="ARBA" id="ARBA00022801"/>
    </source>
</evidence>
<comment type="caution">
    <text evidence="5">The sequence shown here is derived from an EMBL/GenBank/DDBJ whole genome shotgun (WGS) entry which is preliminary data.</text>
</comment>
<dbReference type="Gene3D" id="3.90.79.10">
    <property type="entry name" value="Nucleoside Triphosphate Pyrophosphohydrolase"/>
    <property type="match status" value="1"/>
</dbReference>
<feature type="domain" description="Nudix hydrolase" evidence="4">
    <location>
        <begin position="8"/>
        <end position="139"/>
    </location>
</feature>
<dbReference type="PROSITE" id="PS00893">
    <property type="entry name" value="NUDIX_BOX"/>
    <property type="match status" value="1"/>
</dbReference>
<evidence type="ECO:0000313" key="5">
    <source>
        <dbReference type="EMBL" id="MBM7704616.1"/>
    </source>
</evidence>
<comment type="cofactor">
    <cofactor evidence="1">
        <name>Mg(2+)</name>
        <dbReference type="ChEBI" id="CHEBI:18420"/>
    </cofactor>
</comment>
<dbReference type="InterPro" id="IPR000086">
    <property type="entry name" value="NUDIX_hydrolase_dom"/>
</dbReference>
<dbReference type="Pfam" id="PF00293">
    <property type="entry name" value="NUDIX"/>
    <property type="match status" value="1"/>
</dbReference>
<sequence length="159" mass="17888">MKHKRGNVWLAVAGIVKTVDNRYLVVKKKYGGLKGKWSFPAGFVNEDETIDQAVVREVYEETGIKANPLGIVGLRSGVIKGEVSDNMVLFLLEPLTENIVIQERELSHVAFMTKDELFESPDSSLLLHQIIDQTLAVLPIHNDLNPGNHFGYTSYKLFY</sequence>
<evidence type="ECO:0000259" key="4">
    <source>
        <dbReference type="PROSITE" id="PS51462"/>
    </source>
</evidence>
<organism evidence="5 6">
    <name type="scientific">Priestia iocasae</name>
    <dbReference type="NCBI Taxonomy" id="2291674"/>
    <lineage>
        <taxon>Bacteria</taxon>
        <taxon>Bacillati</taxon>
        <taxon>Bacillota</taxon>
        <taxon>Bacilli</taxon>
        <taxon>Bacillales</taxon>
        <taxon>Bacillaceae</taxon>
        <taxon>Priestia</taxon>
    </lineage>
</organism>
<name>A0ABS2QYR8_9BACI</name>